<dbReference type="NCBIfam" id="TIGR03974">
    <property type="entry name" value="rSAM_six_Cys"/>
    <property type="match status" value="1"/>
</dbReference>
<dbReference type="InterPro" id="IPR023867">
    <property type="entry name" value="Sulphatase_maturase_rSAM"/>
</dbReference>
<dbReference type="GO" id="GO:0046872">
    <property type="term" value="F:metal ion binding"/>
    <property type="evidence" value="ECO:0007669"/>
    <property type="project" value="UniProtKB-KW"/>
</dbReference>
<protein>
    <submittedName>
        <fullName evidence="7">Thioether cross-link-forming SCIFF peptide maturase</fullName>
    </submittedName>
</protein>
<dbReference type="RefSeq" id="WP_148567620.1">
    <property type="nucleotide sequence ID" value="NZ_RXYA01000011.1"/>
</dbReference>
<dbReference type="InterPro" id="IPR023885">
    <property type="entry name" value="4Fe4S-binding_SPASM_dom"/>
</dbReference>
<evidence type="ECO:0000259" key="6">
    <source>
        <dbReference type="PROSITE" id="PS51918"/>
    </source>
</evidence>
<dbReference type="SFLD" id="SFLDG01384">
    <property type="entry name" value="thioether_bond_formation_requi"/>
    <property type="match status" value="1"/>
</dbReference>
<dbReference type="InterPro" id="IPR024025">
    <property type="entry name" value="SCIFF_rSAM_maturase"/>
</dbReference>
<dbReference type="InterPro" id="IPR013785">
    <property type="entry name" value="Aldolase_TIM"/>
</dbReference>
<dbReference type="PROSITE" id="PS00018">
    <property type="entry name" value="EF_HAND_1"/>
    <property type="match status" value="1"/>
</dbReference>
<evidence type="ECO:0000313" key="8">
    <source>
        <dbReference type="Proteomes" id="UP000616595"/>
    </source>
</evidence>
<keyword evidence="4" id="KW-0408">Iron</keyword>
<gene>
    <name evidence="7" type="primary">scfB</name>
    <name evidence="7" type="ORF">GH810_12435</name>
</gene>
<dbReference type="OrthoDB" id="9808591at2"/>
<dbReference type="PANTHER" id="PTHR43273">
    <property type="entry name" value="ANAEROBIC SULFATASE-MATURATING ENZYME HOMOLOG ASLB-RELATED"/>
    <property type="match status" value="1"/>
</dbReference>
<dbReference type="SFLD" id="SFLDG01067">
    <property type="entry name" value="SPASM/twitch_domain_containing"/>
    <property type="match status" value="1"/>
</dbReference>
<dbReference type="InterPro" id="IPR047602">
    <property type="entry name" value="SPASM_CteB-like"/>
</dbReference>
<dbReference type="Gene3D" id="3.20.20.70">
    <property type="entry name" value="Aldolase class I"/>
    <property type="match status" value="1"/>
</dbReference>
<organism evidence="7 8">
    <name type="scientific">Acetobacterium paludosum</name>
    <dbReference type="NCBI Taxonomy" id="52693"/>
    <lineage>
        <taxon>Bacteria</taxon>
        <taxon>Bacillati</taxon>
        <taxon>Bacillota</taxon>
        <taxon>Clostridia</taxon>
        <taxon>Eubacteriales</taxon>
        <taxon>Eubacteriaceae</taxon>
        <taxon>Acetobacterium</taxon>
    </lineage>
</organism>
<keyword evidence="8" id="KW-1185">Reference proteome</keyword>
<reference evidence="7" key="2">
    <citation type="submission" date="2020-10" db="EMBL/GenBank/DDBJ databases">
        <title>Comparative genomics of the Acetobacterium genus.</title>
        <authorList>
            <person name="Marshall C."/>
            <person name="May H."/>
            <person name="Norman S."/>
        </authorList>
    </citation>
    <scope>NUCLEOTIDE SEQUENCE</scope>
    <source>
        <strain evidence="7">DER-2019</strain>
    </source>
</reference>
<dbReference type="Pfam" id="PF13353">
    <property type="entry name" value="Fer4_12"/>
    <property type="match status" value="1"/>
</dbReference>
<reference evidence="7" key="1">
    <citation type="submission" date="2019-10" db="EMBL/GenBank/DDBJ databases">
        <authorList>
            <person name="Ross D.E."/>
            <person name="Gulliver D."/>
        </authorList>
    </citation>
    <scope>NUCLEOTIDE SEQUENCE</scope>
    <source>
        <strain evidence="7">DER-2019</strain>
    </source>
</reference>
<dbReference type="CDD" id="cd01335">
    <property type="entry name" value="Radical_SAM"/>
    <property type="match status" value="1"/>
</dbReference>
<evidence type="ECO:0000256" key="4">
    <source>
        <dbReference type="ARBA" id="ARBA00023004"/>
    </source>
</evidence>
<comment type="cofactor">
    <cofactor evidence="1">
        <name>[4Fe-4S] cluster</name>
        <dbReference type="ChEBI" id="CHEBI:49883"/>
    </cofactor>
</comment>
<dbReference type="GO" id="GO:0016491">
    <property type="term" value="F:oxidoreductase activity"/>
    <property type="evidence" value="ECO:0007669"/>
    <property type="project" value="InterPro"/>
</dbReference>
<dbReference type="InterPro" id="IPR018247">
    <property type="entry name" value="EF_Hand_1_Ca_BS"/>
</dbReference>
<evidence type="ECO:0000313" key="7">
    <source>
        <dbReference type="EMBL" id="MBC3889124.1"/>
    </source>
</evidence>
<dbReference type="Proteomes" id="UP000616595">
    <property type="component" value="Unassembled WGS sequence"/>
</dbReference>
<evidence type="ECO:0000256" key="2">
    <source>
        <dbReference type="ARBA" id="ARBA00022691"/>
    </source>
</evidence>
<dbReference type="AlphaFoldDB" id="A0A923HV54"/>
<keyword evidence="5" id="KW-0411">Iron-sulfur</keyword>
<comment type="caution">
    <text evidence="7">The sequence shown here is derived from an EMBL/GenBank/DDBJ whole genome shotgun (WGS) entry which is preliminary data.</text>
</comment>
<keyword evidence="2" id="KW-0949">S-adenosyl-L-methionine</keyword>
<dbReference type="PANTHER" id="PTHR43273:SF8">
    <property type="entry name" value="RADICAL SAM DOMAIN PROTEIN"/>
    <property type="match status" value="1"/>
</dbReference>
<dbReference type="SFLD" id="SFLDS00029">
    <property type="entry name" value="Radical_SAM"/>
    <property type="match status" value="1"/>
</dbReference>
<name>A0A923HV54_9FIRM</name>
<keyword evidence="3" id="KW-0479">Metal-binding</keyword>
<evidence type="ECO:0000256" key="3">
    <source>
        <dbReference type="ARBA" id="ARBA00022723"/>
    </source>
</evidence>
<sequence length="450" mass="51047">MIHKYKLNGLNIVLDVDTSGVLTVDDLTYELLDGYGEKSDDELIKAFGERYPAAEIGECLAEIKTLKEEGILFKEVKYKKNNYANGDLIKALCLHIAHDCNLKCTYCFAAQGDFDGEKMLMSLEVGKKAIDFIVAQSKNRENLEIDFFGGEPLMNLDVVKELVVYGNEMAEKNHKKFKYTMTTNGVLLNEETREYLNETMDNIVLSLDGRKEVNDHMRQTVNDKGSYDIIINNIKAMAEMRGDKDHYVRGTYTHHNLDFSRDVQFLAEEGFKSISVEPVVSEASKDYAITEEDLPEIFAEYDKLALSYLKRHQDGLHYNFFHFNVDLDHGPCVYKRLSGCGAGRDYVAVTPEGDVYPCHQFVGNEAFKMGDVFQGITNNEIRNEFEAGNLLEKEACTQCWCKYFCGGGCHANAYNFNGTIMKPHHVSCEIERRRVENAIMISIIESGEPA</sequence>
<dbReference type="GO" id="GO:0051536">
    <property type="term" value="F:iron-sulfur cluster binding"/>
    <property type="evidence" value="ECO:0007669"/>
    <property type="project" value="UniProtKB-KW"/>
</dbReference>
<dbReference type="SUPFAM" id="SSF102114">
    <property type="entry name" value="Radical SAM enzymes"/>
    <property type="match status" value="1"/>
</dbReference>
<dbReference type="NCBIfam" id="TIGR04085">
    <property type="entry name" value="rSAM_more_4Fe4S"/>
    <property type="match status" value="1"/>
</dbReference>
<dbReference type="InterPro" id="IPR007197">
    <property type="entry name" value="rSAM"/>
</dbReference>
<dbReference type="PROSITE" id="PS51918">
    <property type="entry name" value="RADICAL_SAM"/>
    <property type="match status" value="1"/>
</dbReference>
<dbReference type="SFLD" id="SFLDG01386">
    <property type="entry name" value="main_SPASM_domain-containing"/>
    <property type="match status" value="1"/>
</dbReference>
<evidence type="ECO:0000256" key="5">
    <source>
        <dbReference type="ARBA" id="ARBA00023014"/>
    </source>
</evidence>
<feature type="domain" description="Radical SAM core" evidence="6">
    <location>
        <begin position="86"/>
        <end position="311"/>
    </location>
</feature>
<dbReference type="CDD" id="cd21124">
    <property type="entry name" value="SPASM_CteB-like"/>
    <property type="match status" value="1"/>
</dbReference>
<dbReference type="InterPro" id="IPR058240">
    <property type="entry name" value="rSAM_sf"/>
</dbReference>
<evidence type="ECO:0000256" key="1">
    <source>
        <dbReference type="ARBA" id="ARBA00001966"/>
    </source>
</evidence>
<dbReference type="EMBL" id="WJBD01000015">
    <property type="protein sequence ID" value="MBC3889124.1"/>
    <property type="molecule type" value="Genomic_DNA"/>
</dbReference>
<dbReference type="Pfam" id="PF13186">
    <property type="entry name" value="SPASM"/>
    <property type="match status" value="1"/>
</dbReference>
<proteinExistence type="predicted"/>
<accession>A0A923HV54</accession>